<reference evidence="1 2" key="1">
    <citation type="journal article" date="2014" name="BMC Genomics">
        <title>Comparison of environmental and isolate Sulfobacillus genomes reveals diverse carbon, sulfur, nitrogen, and hydrogen metabolisms.</title>
        <authorList>
            <person name="Justice N.B."/>
            <person name="Norman A."/>
            <person name="Brown C.T."/>
            <person name="Singh A."/>
            <person name="Thomas B.C."/>
            <person name="Banfield J.F."/>
        </authorList>
    </citation>
    <scope>NUCLEOTIDE SEQUENCE [LARGE SCALE GENOMIC DNA]</scope>
    <source>
        <strain evidence="1">AMDSBA1</strain>
    </source>
</reference>
<organism evidence="1 2">
    <name type="scientific">Sulfobacillus benefaciens</name>
    <dbReference type="NCBI Taxonomy" id="453960"/>
    <lineage>
        <taxon>Bacteria</taxon>
        <taxon>Bacillati</taxon>
        <taxon>Bacillota</taxon>
        <taxon>Clostridia</taxon>
        <taxon>Eubacteriales</taxon>
        <taxon>Clostridiales Family XVII. Incertae Sedis</taxon>
        <taxon>Sulfobacillus</taxon>
    </lineage>
</organism>
<proteinExistence type="predicted"/>
<evidence type="ECO:0000313" key="2">
    <source>
        <dbReference type="Proteomes" id="UP000242699"/>
    </source>
</evidence>
<dbReference type="AlphaFoldDB" id="A0A2T2X9H9"/>
<protein>
    <submittedName>
        <fullName evidence="1">Uncharacterized protein</fullName>
    </submittedName>
</protein>
<name>A0A2T2X9H9_9FIRM</name>
<evidence type="ECO:0000313" key="1">
    <source>
        <dbReference type="EMBL" id="PSR31173.1"/>
    </source>
</evidence>
<accession>A0A2T2X9H9</accession>
<sequence length="95" mass="11109">MILLEMEGCLLWVPSQIWCRRAAIPEDLEKFLYFPRPAFHAPRDFLGSWVSPILASNSQMPKSQGDTEKRLAWQVPFPEVILFWLGWSRTSEFNP</sequence>
<dbReference type="EMBL" id="PXYT01000004">
    <property type="protein sequence ID" value="PSR31173.1"/>
    <property type="molecule type" value="Genomic_DNA"/>
</dbReference>
<comment type="caution">
    <text evidence="1">The sequence shown here is derived from an EMBL/GenBank/DDBJ whole genome shotgun (WGS) entry which is preliminary data.</text>
</comment>
<gene>
    <name evidence="1" type="ORF">C7B43_03485</name>
</gene>
<dbReference type="Proteomes" id="UP000242699">
    <property type="component" value="Unassembled WGS sequence"/>
</dbReference>